<proteinExistence type="predicted"/>
<dbReference type="PROSITE" id="PS50983">
    <property type="entry name" value="FE_B12_PBP"/>
    <property type="match status" value="1"/>
</dbReference>
<dbReference type="InterPro" id="IPR002491">
    <property type="entry name" value="ABC_transptr_periplasmic_BD"/>
</dbReference>
<gene>
    <name evidence="4" type="ORF">N5D09_12375</name>
</gene>
<keyword evidence="1 2" id="KW-0732">Signal</keyword>
<dbReference type="Pfam" id="PF01497">
    <property type="entry name" value="Peripla_BP_2"/>
    <property type="match status" value="1"/>
</dbReference>
<dbReference type="AlphaFoldDB" id="A0ABD4Y162"/>
<dbReference type="RefSeq" id="WP_151320991.1">
    <property type="nucleotide sequence ID" value="NZ_JAOCDG010000019.1"/>
</dbReference>
<dbReference type="EMBL" id="JAOCDG010000019">
    <property type="protein sequence ID" value="MDH0688880.1"/>
    <property type="molecule type" value="Genomic_DNA"/>
</dbReference>
<organism evidence="4 5">
    <name type="scientific">Stutzerimonas stutzeri</name>
    <name type="common">Pseudomonas stutzeri</name>
    <dbReference type="NCBI Taxonomy" id="316"/>
    <lineage>
        <taxon>Bacteria</taxon>
        <taxon>Pseudomonadati</taxon>
        <taxon>Pseudomonadota</taxon>
        <taxon>Gammaproteobacteria</taxon>
        <taxon>Pseudomonadales</taxon>
        <taxon>Pseudomonadaceae</taxon>
        <taxon>Stutzerimonas</taxon>
    </lineage>
</organism>
<name>A0ABD4Y162_STUST</name>
<dbReference type="SUPFAM" id="SSF53807">
    <property type="entry name" value="Helical backbone' metal receptor"/>
    <property type="match status" value="1"/>
</dbReference>
<feature type="signal peptide" evidence="2">
    <location>
        <begin position="1"/>
        <end position="19"/>
    </location>
</feature>
<dbReference type="Gene3D" id="3.40.50.1980">
    <property type="entry name" value="Nitrogenase molybdenum iron protein domain"/>
    <property type="match status" value="2"/>
</dbReference>
<feature type="chain" id="PRO_5044774651" evidence="2">
    <location>
        <begin position="20"/>
        <end position="275"/>
    </location>
</feature>
<dbReference type="CDD" id="cd01144">
    <property type="entry name" value="BtuF"/>
    <property type="match status" value="1"/>
</dbReference>
<feature type="domain" description="Fe/B12 periplasmic-binding" evidence="3">
    <location>
        <begin position="22"/>
        <end position="266"/>
    </location>
</feature>
<dbReference type="PANTHER" id="PTHR30535">
    <property type="entry name" value="VITAMIN B12-BINDING PROTEIN"/>
    <property type="match status" value="1"/>
</dbReference>
<evidence type="ECO:0000256" key="2">
    <source>
        <dbReference type="SAM" id="SignalP"/>
    </source>
</evidence>
<evidence type="ECO:0000313" key="5">
    <source>
        <dbReference type="Proteomes" id="UP001161139"/>
    </source>
</evidence>
<dbReference type="Proteomes" id="UP001161139">
    <property type="component" value="Unassembled WGS sequence"/>
</dbReference>
<evidence type="ECO:0000256" key="1">
    <source>
        <dbReference type="ARBA" id="ARBA00022729"/>
    </source>
</evidence>
<protein>
    <submittedName>
        <fullName evidence="4">Cobalamin-binding protein</fullName>
    </submittedName>
</protein>
<evidence type="ECO:0000313" key="4">
    <source>
        <dbReference type="EMBL" id="MDH0688880.1"/>
    </source>
</evidence>
<dbReference type="NCBIfam" id="NF038402">
    <property type="entry name" value="TroA_like"/>
    <property type="match status" value="1"/>
</dbReference>
<reference evidence="4" key="1">
    <citation type="submission" date="2022-09" db="EMBL/GenBank/DDBJ databases">
        <title>Intensive care unit water sources are persistently colonized with multi-drug resistant bacteria and are the site of extensive horizontal gene transfer of antibiotic resistance genes.</title>
        <authorList>
            <person name="Diorio-Toth L."/>
        </authorList>
    </citation>
    <scope>NUCLEOTIDE SEQUENCE</scope>
    <source>
        <strain evidence="4">GD03864</strain>
    </source>
</reference>
<dbReference type="InterPro" id="IPR050902">
    <property type="entry name" value="ABC_Transporter_SBP"/>
</dbReference>
<sequence length="275" mass="29973">MRLLLLTALALLATLPAVAAQRVVSLAPSLSEIMLELDAVDRLAGVLDGGERPAALAQVPSVGRYGQVEMETLLSLRPDLVLLWPDSVPRSQREQLQQFGIPVLVVAQTRLDGLAEQFRVIGQAVDRTEQGERLAEAFRAGLAELRTAYARERPLRVFYQIWNRPLYTLGGQQIISEAIEVCGGQNIFADLTLAAPQVSIEAVLARDPEVILAGSGAQLDEWQAWPQLDAVRNGRLLEVPDKGLERPSFQMLGAIRKLCEVMAAAPRAGALGKRD</sequence>
<evidence type="ECO:0000259" key="3">
    <source>
        <dbReference type="PROSITE" id="PS50983"/>
    </source>
</evidence>
<dbReference type="InterPro" id="IPR054828">
    <property type="entry name" value="Vit_B12_bind_prot"/>
</dbReference>
<dbReference type="PANTHER" id="PTHR30535:SF34">
    <property type="entry name" value="MOLYBDATE-BINDING PROTEIN MOLA"/>
    <property type="match status" value="1"/>
</dbReference>
<accession>A0ABD4Y162</accession>
<comment type="caution">
    <text evidence="4">The sequence shown here is derived from an EMBL/GenBank/DDBJ whole genome shotgun (WGS) entry which is preliminary data.</text>
</comment>